<dbReference type="Gene3D" id="2.60.210.10">
    <property type="entry name" value="Apoptosis, Tumor Necrosis Factor Receptor Associated Protein 2, Chain A"/>
    <property type="match status" value="1"/>
</dbReference>
<evidence type="ECO:0000259" key="3">
    <source>
        <dbReference type="PROSITE" id="PS50144"/>
    </source>
</evidence>
<evidence type="ECO:0000259" key="2">
    <source>
        <dbReference type="PROSITE" id="PS50097"/>
    </source>
</evidence>
<dbReference type="InterPro" id="IPR000210">
    <property type="entry name" value="BTB/POZ_dom"/>
</dbReference>
<keyword evidence="5" id="KW-1185">Reference proteome</keyword>
<feature type="region of interest" description="Disordered" evidence="1">
    <location>
        <begin position="258"/>
        <end position="278"/>
    </location>
</feature>
<accession>A0AAV5WK23</accession>
<dbReference type="Gene3D" id="3.30.710.10">
    <property type="entry name" value="Potassium Channel Kv1.1, Chain A"/>
    <property type="match status" value="1"/>
</dbReference>
<dbReference type="PANTHER" id="PTHR47022">
    <property type="entry name" value="BTB AND MATH DOMAIN-CONTAINING PROTEIN 36-RELATED"/>
    <property type="match status" value="1"/>
</dbReference>
<evidence type="ECO:0008006" key="6">
    <source>
        <dbReference type="Google" id="ProtNLM"/>
    </source>
</evidence>
<dbReference type="AlphaFoldDB" id="A0AAV5WK23"/>
<comment type="caution">
    <text evidence="4">The sequence shown here is derived from an EMBL/GenBank/DDBJ whole genome shotgun (WGS) entry which is preliminary data.</text>
</comment>
<dbReference type="Pfam" id="PF22486">
    <property type="entry name" value="MATH_2"/>
    <property type="match status" value="1"/>
</dbReference>
<dbReference type="SUPFAM" id="SSF54695">
    <property type="entry name" value="POZ domain"/>
    <property type="match status" value="1"/>
</dbReference>
<organism evidence="4 5">
    <name type="scientific">Pristionchus fissidentatus</name>
    <dbReference type="NCBI Taxonomy" id="1538716"/>
    <lineage>
        <taxon>Eukaryota</taxon>
        <taxon>Metazoa</taxon>
        <taxon>Ecdysozoa</taxon>
        <taxon>Nematoda</taxon>
        <taxon>Chromadorea</taxon>
        <taxon>Rhabditida</taxon>
        <taxon>Rhabditina</taxon>
        <taxon>Diplogasteromorpha</taxon>
        <taxon>Diplogasteroidea</taxon>
        <taxon>Neodiplogasteridae</taxon>
        <taxon>Pristionchus</taxon>
    </lineage>
</organism>
<dbReference type="PROSITE" id="PS50144">
    <property type="entry name" value="MATH"/>
    <property type="match status" value="1"/>
</dbReference>
<dbReference type="Proteomes" id="UP001432322">
    <property type="component" value="Unassembled WGS sequence"/>
</dbReference>
<dbReference type="InterPro" id="IPR008974">
    <property type="entry name" value="TRAF-like"/>
</dbReference>
<feature type="domain" description="BTB" evidence="2">
    <location>
        <begin position="159"/>
        <end position="226"/>
    </location>
</feature>
<evidence type="ECO:0000313" key="5">
    <source>
        <dbReference type="Proteomes" id="UP001432322"/>
    </source>
</evidence>
<sequence length="278" mass="31159">MTSTNPPILCAFAGITKMASYGVKTSRVWHCGDLPWHLYVQIETSSRTDNKKCLGLFLTCNDEVDEAAKWSAEGTHTISLLNQIPGLQNMSKTVYGKFTATSKSWGFSKFIEWDLLMDPAMGFLVKDTIVVQVTSNVTKTTGVRSSIKFDFSSPGFGDDGIVLKIEGKKVHVGKNYLSTHSPVFAAMFFGNFAEKDKTEIELKDVAHEDFVELMYVIHPSFREVNKSSYKPLLALADRFQMKYATEAVESCHPGEDYDTHSLVNPFPPPSRLQYQTLR</sequence>
<dbReference type="EMBL" id="BTSY01000005">
    <property type="protein sequence ID" value="GMT31079.1"/>
    <property type="molecule type" value="Genomic_DNA"/>
</dbReference>
<protein>
    <recommendedName>
        <fullName evidence="6">BTB domain-containing protein</fullName>
    </recommendedName>
</protein>
<dbReference type="InterPro" id="IPR002083">
    <property type="entry name" value="MATH/TRAF_dom"/>
</dbReference>
<dbReference type="PANTHER" id="PTHR47022:SF1">
    <property type="entry name" value="BTB AND MATH DOMAIN-CONTAINING PROTEIN 36-RELATED"/>
    <property type="match status" value="1"/>
</dbReference>
<gene>
    <name evidence="4" type="ORF">PFISCL1PPCAC_22376</name>
</gene>
<dbReference type="CDD" id="cd00121">
    <property type="entry name" value="MATH"/>
    <property type="match status" value="1"/>
</dbReference>
<dbReference type="PROSITE" id="PS50097">
    <property type="entry name" value="BTB"/>
    <property type="match status" value="1"/>
</dbReference>
<evidence type="ECO:0000256" key="1">
    <source>
        <dbReference type="SAM" id="MobiDB-lite"/>
    </source>
</evidence>
<dbReference type="InterPro" id="IPR011333">
    <property type="entry name" value="SKP1/BTB/POZ_sf"/>
</dbReference>
<proteinExistence type="predicted"/>
<evidence type="ECO:0000313" key="4">
    <source>
        <dbReference type="EMBL" id="GMT31079.1"/>
    </source>
</evidence>
<dbReference type="CDD" id="cd01165">
    <property type="entry name" value="BTB_POZ"/>
    <property type="match status" value="1"/>
</dbReference>
<dbReference type="Pfam" id="PF00651">
    <property type="entry name" value="BTB"/>
    <property type="match status" value="1"/>
</dbReference>
<dbReference type="SMART" id="SM00225">
    <property type="entry name" value="BTB"/>
    <property type="match status" value="1"/>
</dbReference>
<dbReference type="SMART" id="SM00061">
    <property type="entry name" value="MATH"/>
    <property type="match status" value="1"/>
</dbReference>
<feature type="domain" description="MATH" evidence="3">
    <location>
        <begin position="5"/>
        <end position="135"/>
    </location>
</feature>
<name>A0AAV5WK23_9BILA</name>
<reference evidence="4" key="1">
    <citation type="submission" date="2023-10" db="EMBL/GenBank/DDBJ databases">
        <title>Genome assembly of Pristionchus species.</title>
        <authorList>
            <person name="Yoshida K."/>
            <person name="Sommer R.J."/>
        </authorList>
    </citation>
    <scope>NUCLEOTIDE SEQUENCE</scope>
    <source>
        <strain evidence="4">RS5133</strain>
    </source>
</reference>
<dbReference type="SUPFAM" id="SSF49599">
    <property type="entry name" value="TRAF domain-like"/>
    <property type="match status" value="1"/>
</dbReference>